<name>A0A3P7NWB8_DIBLA</name>
<sequence length="207" mass="22873">MALPREPWPQFDPLFHRRLFHHVRGLYLDELSSFLFPGQAHNATPSPNGHLHKPNVKKSDSQPVLPPPTAVVALDYAIEEEAEEEDKKESEAAAPLCSSLQSSRASTVHAASICDPLLPDDWLYLPVLRHYLRSVATPQNSGDEHACNWSEDSSNVSPCQELNSILWRLSNSPRYRKLPGLPIFETGLVKLLNSTADSVAVGGTHAP</sequence>
<dbReference type="EMBL" id="UYRU01055422">
    <property type="protein sequence ID" value="VDN13039.1"/>
    <property type="molecule type" value="Genomic_DNA"/>
</dbReference>
<dbReference type="AlphaFoldDB" id="A0A3P7NWB8"/>
<protein>
    <submittedName>
        <fullName evidence="2">Uncharacterized protein</fullName>
    </submittedName>
</protein>
<evidence type="ECO:0000313" key="3">
    <source>
        <dbReference type="Proteomes" id="UP000281553"/>
    </source>
</evidence>
<accession>A0A3P7NWB8</accession>
<evidence type="ECO:0000256" key="1">
    <source>
        <dbReference type="SAM" id="MobiDB-lite"/>
    </source>
</evidence>
<keyword evidence="3" id="KW-1185">Reference proteome</keyword>
<gene>
    <name evidence="2" type="ORF">DILT_LOCUS8870</name>
</gene>
<organism evidence="2 3">
    <name type="scientific">Dibothriocephalus latus</name>
    <name type="common">Fish tapeworm</name>
    <name type="synonym">Diphyllobothrium latum</name>
    <dbReference type="NCBI Taxonomy" id="60516"/>
    <lineage>
        <taxon>Eukaryota</taxon>
        <taxon>Metazoa</taxon>
        <taxon>Spiralia</taxon>
        <taxon>Lophotrochozoa</taxon>
        <taxon>Platyhelminthes</taxon>
        <taxon>Cestoda</taxon>
        <taxon>Eucestoda</taxon>
        <taxon>Diphyllobothriidea</taxon>
        <taxon>Diphyllobothriidae</taxon>
        <taxon>Dibothriocephalus</taxon>
    </lineage>
</organism>
<proteinExistence type="predicted"/>
<dbReference type="Proteomes" id="UP000281553">
    <property type="component" value="Unassembled WGS sequence"/>
</dbReference>
<evidence type="ECO:0000313" key="2">
    <source>
        <dbReference type="EMBL" id="VDN13039.1"/>
    </source>
</evidence>
<feature type="region of interest" description="Disordered" evidence="1">
    <location>
        <begin position="42"/>
        <end position="64"/>
    </location>
</feature>
<reference evidence="2 3" key="1">
    <citation type="submission" date="2018-11" db="EMBL/GenBank/DDBJ databases">
        <authorList>
            <consortium name="Pathogen Informatics"/>
        </authorList>
    </citation>
    <scope>NUCLEOTIDE SEQUENCE [LARGE SCALE GENOMIC DNA]</scope>
</reference>